<dbReference type="InterPro" id="IPR056622">
    <property type="entry name" value="ARM_FBXO47"/>
</dbReference>
<dbReference type="AlphaFoldDB" id="A0AAV2TX34"/>
<organism evidence="2 3">
    <name type="scientific">Calicophoron daubneyi</name>
    <name type="common">Rumen fluke</name>
    <name type="synonym">Paramphistomum daubneyi</name>
    <dbReference type="NCBI Taxonomy" id="300641"/>
    <lineage>
        <taxon>Eukaryota</taxon>
        <taxon>Metazoa</taxon>
        <taxon>Spiralia</taxon>
        <taxon>Lophotrochozoa</taxon>
        <taxon>Platyhelminthes</taxon>
        <taxon>Trematoda</taxon>
        <taxon>Digenea</taxon>
        <taxon>Plagiorchiida</taxon>
        <taxon>Pronocephalata</taxon>
        <taxon>Paramphistomoidea</taxon>
        <taxon>Paramphistomidae</taxon>
        <taxon>Calicophoron</taxon>
    </lineage>
</organism>
<protein>
    <recommendedName>
        <fullName evidence="1">F-box domain-containing protein</fullName>
    </recommendedName>
</protein>
<accession>A0AAV2TX34</accession>
<evidence type="ECO:0000313" key="2">
    <source>
        <dbReference type="EMBL" id="CAL5140533.1"/>
    </source>
</evidence>
<dbReference type="SUPFAM" id="SSF81383">
    <property type="entry name" value="F-box domain"/>
    <property type="match status" value="1"/>
</dbReference>
<dbReference type="PANTHER" id="PTHR34098:SF1">
    <property type="entry name" value="F-BOX ONLY PROTEIN 47"/>
    <property type="match status" value="1"/>
</dbReference>
<dbReference type="PANTHER" id="PTHR34098">
    <property type="entry name" value="F-BOX ONLY PROTEIN 47"/>
    <property type="match status" value="1"/>
</dbReference>
<dbReference type="InterPro" id="IPR036047">
    <property type="entry name" value="F-box-like_dom_sf"/>
</dbReference>
<dbReference type="InterPro" id="IPR001810">
    <property type="entry name" value="F-box_dom"/>
</dbReference>
<dbReference type="Pfam" id="PF00646">
    <property type="entry name" value="F-box"/>
    <property type="match status" value="1"/>
</dbReference>
<dbReference type="EMBL" id="CAXLJL010000734">
    <property type="protein sequence ID" value="CAL5140533.1"/>
    <property type="molecule type" value="Genomic_DNA"/>
</dbReference>
<feature type="domain" description="F-box" evidence="1">
    <location>
        <begin position="35"/>
        <end position="86"/>
    </location>
</feature>
<dbReference type="Pfam" id="PF24467">
    <property type="entry name" value="ARM_FBXO47"/>
    <property type="match status" value="1"/>
</dbReference>
<sequence>MKRCGSSISMCKMKRAKALERSISDPVNSELRNGIGYFDYLPLELKYRCLSYLSIDDLILMSSVSKQMKLLVELFVNSGHCFYLRIFHRPHCLLEDPRSNTFHRLCDNHKKIGLLFRAVSSDLTPSECLRFLERQLSNHVCSHDNHNSATTKGMAAHRSSVDASHTPSNLYNLSSVRCPALYLFGYFLYSFTRGWSEADQTRVFHSLVQLCFGENFWRRVTTLVCQEPGKDPVSELSVRIFLRRIFLDPLSLPRPASRLLSIRCSATAPNSSGTPGLSVDRGRPRDTFSQTYLTSTPKQASGGCLPGTDFFQLASSSVANTSSNFQNFPKDKIPQEVTSQESRFTFDESSLKLRLSASSVIRSTSSATSTSLFFWEAAGPLLRILRSYPSVQQARILFILYGPLHKGRLMWRTMCENTAADSEQLSACFGELGTVLQNMLESGCWTSEETVTLLDEITSTPEDWLAENVACLLYTAGPRIASLAITRKALTGQIGELAVTLTSLCLVRVKIHASLNELISLIGEACQAAEPTDRHRFLNHLARAFQDVIVDLYETDELEDRIEDFTTILRAQAEFMRALMTRIYEE</sequence>
<reference evidence="2" key="1">
    <citation type="submission" date="2024-06" db="EMBL/GenBank/DDBJ databases">
        <authorList>
            <person name="Liu X."/>
            <person name="Lenzi L."/>
            <person name="Haldenby T S."/>
            <person name="Uol C."/>
        </authorList>
    </citation>
    <scope>NUCLEOTIDE SEQUENCE</scope>
</reference>
<comment type="caution">
    <text evidence="2">The sequence shown here is derived from an EMBL/GenBank/DDBJ whole genome shotgun (WGS) entry which is preliminary data.</text>
</comment>
<gene>
    <name evidence="2" type="ORF">CDAUBV1_LOCUS15846</name>
</gene>
<evidence type="ECO:0000313" key="3">
    <source>
        <dbReference type="Proteomes" id="UP001497525"/>
    </source>
</evidence>
<name>A0AAV2TX34_CALDB</name>
<proteinExistence type="predicted"/>
<evidence type="ECO:0000259" key="1">
    <source>
        <dbReference type="PROSITE" id="PS50181"/>
    </source>
</evidence>
<dbReference type="InterPro" id="IPR038946">
    <property type="entry name" value="FBXO47"/>
</dbReference>
<dbReference type="Proteomes" id="UP001497525">
    <property type="component" value="Unassembled WGS sequence"/>
</dbReference>
<dbReference type="PROSITE" id="PS50181">
    <property type="entry name" value="FBOX"/>
    <property type="match status" value="1"/>
</dbReference>